<organism evidence="1 2">
    <name type="scientific">Polyplosphaeria fusca</name>
    <dbReference type="NCBI Taxonomy" id="682080"/>
    <lineage>
        <taxon>Eukaryota</taxon>
        <taxon>Fungi</taxon>
        <taxon>Dikarya</taxon>
        <taxon>Ascomycota</taxon>
        <taxon>Pezizomycotina</taxon>
        <taxon>Dothideomycetes</taxon>
        <taxon>Pleosporomycetidae</taxon>
        <taxon>Pleosporales</taxon>
        <taxon>Tetraplosphaeriaceae</taxon>
        <taxon>Polyplosphaeria</taxon>
    </lineage>
</organism>
<comment type="caution">
    <text evidence="1">The sequence shown here is derived from an EMBL/GenBank/DDBJ whole genome shotgun (WGS) entry which is preliminary data.</text>
</comment>
<proteinExistence type="predicted"/>
<dbReference type="EMBL" id="ML996103">
    <property type="protein sequence ID" value="KAF2739720.1"/>
    <property type="molecule type" value="Genomic_DNA"/>
</dbReference>
<protein>
    <submittedName>
        <fullName evidence="1">Uncharacterized protein</fullName>
    </submittedName>
</protein>
<keyword evidence="2" id="KW-1185">Reference proteome</keyword>
<reference evidence="1" key="1">
    <citation type="journal article" date="2020" name="Stud. Mycol.">
        <title>101 Dothideomycetes genomes: a test case for predicting lifestyles and emergence of pathogens.</title>
        <authorList>
            <person name="Haridas S."/>
            <person name="Albert R."/>
            <person name="Binder M."/>
            <person name="Bloem J."/>
            <person name="Labutti K."/>
            <person name="Salamov A."/>
            <person name="Andreopoulos B."/>
            <person name="Baker S."/>
            <person name="Barry K."/>
            <person name="Bills G."/>
            <person name="Bluhm B."/>
            <person name="Cannon C."/>
            <person name="Castanera R."/>
            <person name="Culley D."/>
            <person name="Daum C."/>
            <person name="Ezra D."/>
            <person name="Gonzalez J."/>
            <person name="Henrissat B."/>
            <person name="Kuo A."/>
            <person name="Liang C."/>
            <person name="Lipzen A."/>
            <person name="Lutzoni F."/>
            <person name="Magnuson J."/>
            <person name="Mondo S."/>
            <person name="Nolan M."/>
            <person name="Ohm R."/>
            <person name="Pangilinan J."/>
            <person name="Park H.-J."/>
            <person name="Ramirez L."/>
            <person name="Alfaro M."/>
            <person name="Sun H."/>
            <person name="Tritt A."/>
            <person name="Yoshinaga Y."/>
            <person name="Zwiers L.-H."/>
            <person name="Turgeon B."/>
            <person name="Goodwin S."/>
            <person name="Spatafora J."/>
            <person name="Crous P."/>
            <person name="Grigoriev I."/>
        </authorList>
    </citation>
    <scope>NUCLEOTIDE SEQUENCE</scope>
    <source>
        <strain evidence="1">CBS 125425</strain>
    </source>
</reference>
<name>A0A9P4R9K4_9PLEO</name>
<evidence type="ECO:0000313" key="2">
    <source>
        <dbReference type="Proteomes" id="UP000799444"/>
    </source>
</evidence>
<sequence>MWLCGCEVARCVGSKTARASVRGFIVNGRGSEKRRWALTLQPRPAVVTCPPSLLLLVCRRQLRRASSPPSPHWQPPTILCFR</sequence>
<dbReference type="Proteomes" id="UP000799444">
    <property type="component" value="Unassembled WGS sequence"/>
</dbReference>
<accession>A0A9P4R9K4</accession>
<evidence type="ECO:0000313" key="1">
    <source>
        <dbReference type="EMBL" id="KAF2739720.1"/>
    </source>
</evidence>
<dbReference type="AlphaFoldDB" id="A0A9P4R9K4"/>
<gene>
    <name evidence="1" type="ORF">EJ04DRAFT_288161</name>
</gene>